<evidence type="ECO:0000313" key="2">
    <source>
        <dbReference type="EMBL" id="CAD7420085.1"/>
    </source>
</evidence>
<evidence type="ECO:0000256" key="1">
    <source>
        <dbReference type="SAM" id="Coils"/>
    </source>
</evidence>
<dbReference type="AlphaFoldDB" id="A0A7R9DUN6"/>
<keyword evidence="1" id="KW-0175">Coiled coil</keyword>
<protein>
    <submittedName>
        <fullName evidence="2">Uncharacterized protein</fullName>
    </submittedName>
</protein>
<sequence>MTLKVYDDIQQELRIKTDALRKSRTKVKAMEREIQDLQSEFENERTDYLETIRKQNRQLKLYQQIAEKILPTLRKECNYR</sequence>
<name>A0A7R9DUN6_TIMPO</name>
<organism evidence="2">
    <name type="scientific">Timema poppense</name>
    <name type="common">Walking stick</name>
    <dbReference type="NCBI Taxonomy" id="170557"/>
    <lineage>
        <taxon>Eukaryota</taxon>
        <taxon>Metazoa</taxon>
        <taxon>Ecdysozoa</taxon>
        <taxon>Arthropoda</taxon>
        <taxon>Hexapoda</taxon>
        <taxon>Insecta</taxon>
        <taxon>Pterygota</taxon>
        <taxon>Neoptera</taxon>
        <taxon>Polyneoptera</taxon>
        <taxon>Phasmatodea</taxon>
        <taxon>Timematodea</taxon>
        <taxon>Timematoidea</taxon>
        <taxon>Timematidae</taxon>
        <taxon>Timema</taxon>
    </lineage>
</organism>
<dbReference type="EMBL" id="OD026744">
    <property type="protein sequence ID" value="CAD7420085.1"/>
    <property type="molecule type" value="Genomic_DNA"/>
</dbReference>
<feature type="coiled-coil region" evidence="1">
    <location>
        <begin position="20"/>
        <end position="47"/>
    </location>
</feature>
<accession>A0A7R9DUN6</accession>
<proteinExistence type="predicted"/>
<reference evidence="2" key="1">
    <citation type="submission" date="2020-11" db="EMBL/GenBank/DDBJ databases">
        <authorList>
            <person name="Tran Van P."/>
        </authorList>
    </citation>
    <scope>NUCLEOTIDE SEQUENCE</scope>
</reference>
<gene>
    <name evidence="2" type="ORF">TPSB3V08_LOCUS13500</name>
</gene>